<feature type="transmembrane region" description="Helical" evidence="9">
    <location>
        <begin position="117"/>
        <end position="137"/>
    </location>
</feature>
<evidence type="ECO:0000259" key="10">
    <source>
        <dbReference type="Pfam" id="PF00999"/>
    </source>
</evidence>
<evidence type="ECO:0000313" key="11">
    <source>
        <dbReference type="EMBL" id="SVC08844.1"/>
    </source>
</evidence>
<organism evidence="11">
    <name type="scientific">marine metagenome</name>
    <dbReference type="NCBI Taxonomy" id="408172"/>
    <lineage>
        <taxon>unclassified sequences</taxon>
        <taxon>metagenomes</taxon>
        <taxon>ecological metagenomes</taxon>
    </lineage>
</organism>
<dbReference type="InterPro" id="IPR038770">
    <property type="entry name" value="Na+/solute_symporter_sf"/>
</dbReference>
<feature type="transmembrane region" description="Helical" evidence="9">
    <location>
        <begin position="57"/>
        <end position="76"/>
    </location>
</feature>
<feature type="transmembrane region" description="Helical" evidence="9">
    <location>
        <begin position="149"/>
        <end position="172"/>
    </location>
</feature>
<dbReference type="AlphaFoldDB" id="A0A382J9G0"/>
<keyword evidence="3" id="KW-0050">Antiport</keyword>
<keyword evidence="8 9" id="KW-0472">Membrane</keyword>
<proteinExistence type="predicted"/>
<keyword evidence="4" id="KW-1003">Cell membrane</keyword>
<feature type="domain" description="Cation/H+ exchanger transmembrane" evidence="10">
    <location>
        <begin position="11"/>
        <end position="286"/>
    </location>
</feature>
<evidence type="ECO:0000256" key="5">
    <source>
        <dbReference type="ARBA" id="ARBA00022692"/>
    </source>
</evidence>
<dbReference type="PANTHER" id="PTHR32507">
    <property type="entry name" value="NA(+)/H(+) ANTIPORTER 1"/>
    <property type="match status" value="1"/>
</dbReference>
<feature type="transmembrane region" description="Helical" evidence="9">
    <location>
        <begin position="88"/>
        <end position="111"/>
    </location>
</feature>
<keyword evidence="7" id="KW-0406">Ion transport</keyword>
<dbReference type="Gene3D" id="1.20.1530.20">
    <property type="match status" value="1"/>
</dbReference>
<dbReference type="GO" id="GO:0005886">
    <property type="term" value="C:plasma membrane"/>
    <property type="evidence" value="ECO:0007669"/>
    <property type="project" value="UniProtKB-SubCell"/>
</dbReference>
<name>A0A382J9G0_9ZZZZ</name>
<accession>A0A382J9G0</accession>
<dbReference type="PANTHER" id="PTHR32507:SF0">
    <property type="entry name" value="NA(+)_H(+) ANTIPORTER 2-RELATED"/>
    <property type="match status" value="1"/>
</dbReference>
<dbReference type="EMBL" id="UINC01072887">
    <property type="protein sequence ID" value="SVC08844.1"/>
    <property type="molecule type" value="Genomic_DNA"/>
</dbReference>
<feature type="transmembrane region" description="Helical" evidence="9">
    <location>
        <begin position="184"/>
        <end position="206"/>
    </location>
</feature>
<gene>
    <name evidence="11" type="ORF">METZ01_LOCUS261698</name>
</gene>
<evidence type="ECO:0000256" key="7">
    <source>
        <dbReference type="ARBA" id="ARBA00023065"/>
    </source>
</evidence>
<evidence type="ECO:0000256" key="2">
    <source>
        <dbReference type="ARBA" id="ARBA00022448"/>
    </source>
</evidence>
<evidence type="ECO:0000256" key="4">
    <source>
        <dbReference type="ARBA" id="ARBA00022475"/>
    </source>
</evidence>
<evidence type="ECO:0000256" key="6">
    <source>
        <dbReference type="ARBA" id="ARBA00022989"/>
    </source>
</evidence>
<reference evidence="11" key="1">
    <citation type="submission" date="2018-05" db="EMBL/GenBank/DDBJ databases">
        <authorList>
            <person name="Lanie J.A."/>
            <person name="Ng W.-L."/>
            <person name="Kazmierczak K.M."/>
            <person name="Andrzejewski T.M."/>
            <person name="Davidsen T.M."/>
            <person name="Wayne K.J."/>
            <person name="Tettelin H."/>
            <person name="Glass J.I."/>
            <person name="Rusch D."/>
            <person name="Podicherti R."/>
            <person name="Tsui H.-C.T."/>
            <person name="Winkler M.E."/>
        </authorList>
    </citation>
    <scope>NUCLEOTIDE SEQUENCE</scope>
</reference>
<keyword evidence="2" id="KW-0813">Transport</keyword>
<keyword evidence="5 9" id="KW-0812">Transmembrane</keyword>
<evidence type="ECO:0000256" key="8">
    <source>
        <dbReference type="ARBA" id="ARBA00023136"/>
    </source>
</evidence>
<keyword evidence="6 9" id="KW-1133">Transmembrane helix</keyword>
<evidence type="ECO:0000256" key="9">
    <source>
        <dbReference type="SAM" id="Phobius"/>
    </source>
</evidence>
<evidence type="ECO:0000256" key="1">
    <source>
        <dbReference type="ARBA" id="ARBA00004651"/>
    </source>
</evidence>
<dbReference type="GO" id="GO:0015297">
    <property type="term" value="F:antiporter activity"/>
    <property type="evidence" value="ECO:0007669"/>
    <property type="project" value="UniProtKB-KW"/>
</dbReference>
<comment type="subcellular location">
    <subcellularLocation>
        <location evidence="1">Cell membrane</location>
        <topology evidence="1">Multi-pass membrane protein</topology>
    </subcellularLocation>
</comment>
<protein>
    <recommendedName>
        <fullName evidence="10">Cation/H+ exchanger transmembrane domain-containing protein</fullName>
    </recommendedName>
</protein>
<feature type="non-terminal residue" evidence="11">
    <location>
        <position position="288"/>
    </location>
</feature>
<sequence length="288" mass="30561">MTNPALTVAIALAAGMMAQSLAHHLRIPGIVLLLATGVLLGPDVSNIVQPAALESGLTIMVGFAVAVILFEGGMNLRIDRIRRESRTIWLLLTLGALVSAIGGTLAAKTFLDWDWKISALFGTLVIVTGPTVVTPLLRRIKVRHSVGTVLEAEGVFLDAIGAIVAVVALEVALSTTGESFSEGILHVVFRIGTGTLFGMVGGFTLVSLLRFRNLVPEGLENVFTLSLVFVLYFTANELQPESGLVAVTVAGLMVGNSKTVVDRELKEFKEQLTVMLIGMLFVLLAADV</sequence>
<dbReference type="GO" id="GO:1902600">
    <property type="term" value="P:proton transmembrane transport"/>
    <property type="evidence" value="ECO:0007669"/>
    <property type="project" value="InterPro"/>
</dbReference>
<dbReference type="InterPro" id="IPR006153">
    <property type="entry name" value="Cation/H_exchanger_TM"/>
</dbReference>
<evidence type="ECO:0000256" key="3">
    <source>
        <dbReference type="ARBA" id="ARBA00022449"/>
    </source>
</evidence>
<dbReference type="Pfam" id="PF00999">
    <property type="entry name" value="Na_H_Exchanger"/>
    <property type="match status" value="1"/>
</dbReference>